<evidence type="ECO:0008006" key="3">
    <source>
        <dbReference type="Google" id="ProtNLM"/>
    </source>
</evidence>
<sequence length="221" mass="24578">MSNALAKASPLNPAIRLAQAVSELEADLSHGQKSMFRTLRSQSLSQTPSPRDIMQLTAEVDRRTSKKFSSACFGPRFTNFLHGVQQFATLGDIMVRGSQNLLACGVWSLLVADDTPQSIVNLSTYIDKLSSLFMDVGRSAPRYQAIALLYPRSLELQSQLSEYFIVVVGLCHYLFKFGQKSTIQQFASSLSDAHLKTFQTDLHKWATSIKEQMDSFDEASV</sequence>
<protein>
    <recommendedName>
        <fullName evidence="3">Fungal STAND N-terminal Goodbye domain-containing protein</fullName>
    </recommendedName>
</protein>
<dbReference type="AlphaFoldDB" id="A0A8H5ZM21"/>
<dbReference type="EMBL" id="WNKQ01000005">
    <property type="protein sequence ID" value="KAF5851631.1"/>
    <property type="molecule type" value="Genomic_DNA"/>
</dbReference>
<name>A0A8H5ZM21_COCSA</name>
<comment type="caution">
    <text evidence="1">The sequence shown here is derived from an EMBL/GenBank/DDBJ whole genome shotgun (WGS) entry which is preliminary data.</text>
</comment>
<evidence type="ECO:0000313" key="1">
    <source>
        <dbReference type="EMBL" id="KAF5851631.1"/>
    </source>
</evidence>
<reference evidence="1" key="1">
    <citation type="submission" date="2019-11" db="EMBL/GenBank/DDBJ databases">
        <title>Bipolaris sorokiniana Genome sequencing.</title>
        <authorList>
            <person name="Wang H."/>
        </authorList>
    </citation>
    <scope>NUCLEOTIDE SEQUENCE</scope>
</reference>
<proteinExistence type="predicted"/>
<gene>
    <name evidence="1" type="ORF">GGP41_004435</name>
</gene>
<evidence type="ECO:0000313" key="2">
    <source>
        <dbReference type="Proteomes" id="UP000624244"/>
    </source>
</evidence>
<accession>A0A8H5ZM21</accession>
<dbReference type="Proteomes" id="UP000624244">
    <property type="component" value="Unassembled WGS sequence"/>
</dbReference>
<organism evidence="1 2">
    <name type="scientific">Cochliobolus sativus</name>
    <name type="common">Common root rot and spot blotch fungus</name>
    <name type="synonym">Bipolaris sorokiniana</name>
    <dbReference type="NCBI Taxonomy" id="45130"/>
    <lineage>
        <taxon>Eukaryota</taxon>
        <taxon>Fungi</taxon>
        <taxon>Dikarya</taxon>
        <taxon>Ascomycota</taxon>
        <taxon>Pezizomycotina</taxon>
        <taxon>Dothideomycetes</taxon>
        <taxon>Pleosporomycetidae</taxon>
        <taxon>Pleosporales</taxon>
        <taxon>Pleosporineae</taxon>
        <taxon>Pleosporaceae</taxon>
        <taxon>Bipolaris</taxon>
    </lineage>
</organism>